<feature type="transmembrane region" description="Helical" evidence="2">
    <location>
        <begin position="176"/>
        <end position="195"/>
    </location>
</feature>
<name>A0A194VTW9_CYTMA</name>
<accession>A0A194VTW9</accession>
<keyword evidence="2" id="KW-0812">Transmembrane</keyword>
<keyword evidence="2" id="KW-0472">Membrane</keyword>
<evidence type="ECO:0000313" key="4">
    <source>
        <dbReference type="Proteomes" id="UP000078559"/>
    </source>
</evidence>
<dbReference type="OrthoDB" id="5245326at2759"/>
<evidence type="ECO:0000313" key="3">
    <source>
        <dbReference type="EMBL" id="KUI67442.1"/>
    </source>
</evidence>
<feature type="region of interest" description="Disordered" evidence="1">
    <location>
        <begin position="1"/>
        <end position="70"/>
    </location>
</feature>
<dbReference type="EMBL" id="CM003100">
    <property type="protein sequence ID" value="KUI67442.1"/>
    <property type="molecule type" value="Genomic_DNA"/>
</dbReference>
<feature type="compositionally biased region" description="Basic and acidic residues" evidence="1">
    <location>
        <begin position="55"/>
        <end position="64"/>
    </location>
</feature>
<keyword evidence="2" id="KW-1133">Transmembrane helix</keyword>
<reference evidence="3" key="1">
    <citation type="submission" date="2014-12" db="EMBL/GenBank/DDBJ databases">
        <title>Genome Sequence of Valsa Canker Pathogens Uncovers a Specific Adaption of Colonization on Woody Bark.</title>
        <authorList>
            <person name="Yin Z."/>
            <person name="Liu H."/>
            <person name="Gao X."/>
            <person name="Li Z."/>
            <person name="Song N."/>
            <person name="Ke X."/>
            <person name="Dai Q."/>
            <person name="Wu Y."/>
            <person name="Sun Y."/>
            <person name="Xu J.-R."/>
            <person name="Kang Z.K."/>
            <person name="Wang L."/>
            <person name="Huang L."/>
        </authorList>
    </citation>
    <scope>NUCLEOTIDE SEQUENCE [LARGE SCALE GENOMIC DNA]</scope>
    <source>
        <strain evidence="3">03-8</strain>
    </source>
</reference>
<sequence>MAGPFEQPGNGRPFGDMINPFEEKRTPIPAPQPRPDPNAWRTTFGPNPFNPAARALERERERERRRGRGRIPAPAAVEADRPRIWAHPDLRPPQQILQPYREDIPYFNAQRHAFRRPVAVTPVPLGVNGTAGTSPGPAALPLTSLENSIRIACGAVFGYHIDQAGRFLGAVYGDMVFLWDVTFALVSLLIDLLWFLARCAVLWFVTWWVGTVSLRLWILFCKSLAEFFLGKVWKYPANYYELRRGFTMWSVTPLGGRGAVGRTVRVPGHGTSFRTVSSTGMIPRAMQTTEKALAEGFRLANLWNVTLVWNITVTTMTAVLWNFVGPVD</sequence>
<organism evidence="3 4">
    <name type="scientific">Cytospora mali</name>
    <name type="common">Apple Valsa canker fungus</name>
    <name type="synonym">Valsa mali</name>
    <dbReference type="NCBI Taxonomy" id="578113"/>
    <lineage>
        <taxon>Eukaryota</taxon>
        <taxon>Fungi</taxon>
        <taxon>Dikarya</taxon>
        <taxon>Ascomycota</taxon>
        <taxon>Pezizomycotina</taxon>
        <taxon>Sordariomycetes</taxon>
        <taxon>Sordariomycetidae</taxon>
        <taxon>Diaporthales</taxon>
        <taxon>Cytosporaceae</taxon>
        <taxon>Cytospora</taxon>
    </lineage>
</organism>
<evidence type="ECO:0000256" key="2">
    <source>
        <dbReference type="SAM" id="Phobius"/>
    </source>
</evidence>
<dbReference type="Proteomes" id="UP000078559">
    <property type="component" value="Chromosome 3"/>
</dbReference>
<protein>
    <submittedName>
        <fullName evidence="3">Uncharacterized protein</fullName>
    </submittedName>
</protein>
<gene>
    <name evidence="3" type="ORF">VM1G_03363</name>
</gene>
<evidence type="ECO:0000256" key="1">
    <source>
        <dbReference type="SAM" id="MobiDB-lite"/>
    </source>
</evidence>
<feature type="transmembrane region" description="Helical" evidence="2">
    <location>
        <begin position="302"/>
        <end position="324"/>
    </location>
</feature>
<proteinExistence type="predicted"/>
<dbReference type="AlphaFoldDB" id="A0A194VTW9"/>
<feature type="transmembrane region" description="Helical" evidence="2">
    <location>
        <begin position="201"/>
        <end position="221"/>
    </location>
</feature>
<keyword evidence="4" id="KW-1185">Reference proteome</keyword>